<comment type="similarity">
    <text evidence="10">Belongs to the TRAFAC class YlqF/YawG GTPase family. RsgA subfamily.</text>
</comment>
<feature type="binding site" evidence="10">
    <location>
        <position position="247"/>
    </location>
    <ligand>
        <name>Zn(2+)</name>
        <dbReference type="ChEBI" id="CHEBI:29105"/>
    </ligand>
</feature>
<dbReference type="HAMAP" id="MF_01820">
    <property type="entry name" value="GTPase_RsgA"/>
    <property type="match status" value="1"/>
</dbReference>
<keyword evidence="2 10" id="KW-0690">Ribosome biogenesis</keyword>
<evidence type="ECO:0000256" key="7">
    <source>
        <dbReference type="ARBA" id="ARBA00022833"/>
    </source>
</evidence>
<dbReference type="NCBIfam" id="TIGR00157">
    <property type="entry name" value="ribosome small subunit-dependent GTPase A"/>
    <property type="match status" value="1"/>
</dbReference>
<feature type="binding site" evidence="10">
    <location>
        <position position="254"/>
    </location>
    <ligand>
        <name>Zn(2+)</name>
        <dbReference type="ChEBI" id="CHEBI:29105"/>
    </ligand>
</feature>
<name>A0A366EWT2_9BACI</name>
<feature type="binding site" evidence="10">
    <location>
        <position position="260"/>
    </location>
    <ligand>
        <name>Zn(2+)</name>
        <dbReference type="ChEBI" id="CHEBI:29105"/>
    </ligand>
</feature>
<dbReference type="Gene3D" id="2.40.50.140">
    <property type="entry name" value="Nucleic acid-binding proteins"/>
    <property type="match status" value="1"/>
</dbReference>
<feature type="binding site" evidence="10">
    <location>
        <begin position="112"/>
        <end position="115"/>
    </location>
    <ligand>
        <name>GTP</name>
        <dbReference type="ChEBI" id="CHEBI:37565"/>
    </ligand>
</feature>
<proteinExistence type="inferred from homology"/>
<evidence type="ECO:0000256" key="8">
    <source>
        <dbReference type="ARBA" id="ARBA00022884"/>
    </source>
</evidence>
<evidence type="ECO:0000313" key="14">
    <source>
        <dbReference type="Proteomes" id="UP000252118"/>
    </source>
</evidence>
<dbReference type="CDD" id="cd01854">
    <property type="entry name" value="YjeQ_EngC"/>
    <property type="match status" value="1"/>
</dbReference>
<accession>A0A366EWT2</accession>
<dbReference type="CDD" id="cd04466">
    <property type="entry name" value="S1_YloQ_GTPase"/>
    <property type="match status" value="1"/>
</dbReference>
<dbReference type="EC" id="3.6.1.-" evidence="10"/>
<keyword evidence="5 10" id="KW-0547">Nucleotide-binding</keyword>
<comment type="subunit">
    <text evidence="10">Monomer. Associates with 30S ribosomal subunit, binds 16S rRNA.</text>
</comment>
<evidence type="ECO:0000256" key="6">
    <source>
        <dbReference type="ARBA" id="ARBA00022801"/>
    </source>
</evidence>
<comment type="subcellular location">
    <subcellularLocation>
        <location evidence="10">Cytoplasm</location>
    </subcellularLocation>
</comment>
<dbReference type="InterPro" id="IPR012340">
    <property type="entry name" value="NA-bd_OB-fold"/>
</dbReference>
<dbReference type="AlphaFoldDB" id="A0A366EWT2"/>
<evidence type="ECO:0000256" key="10">
    <source>
        <dbReference type="HAMAP-Rule" id="MF_01820"/>
    </source>
</evidence>
<reference evidence="13 14" key="1">
    <citation type="submission" date="2018-06" db="EMBL/GenBank/DDBJ databases">
        <title>Freshwater and sediment microbial communities from various areas in North America, analyzing microbe dynamics in response to fracking.</title>
        <authorList>
            <person name="Lamendella R."/>
        </authorList>
    </citation>
    <scope>NUCLEOTIDE SEQUENCE [LARGE SCALE GENOMIC DNA]</scope>
    <source>
        <strain evidence="13 14">97B</strain>
    </source>
</reference>
<evidence type="ECO:0000256" key="3">
    <source>
        <dbReference type="ARBA" id="ARBA00022723"/>
    </source>
</evidence>
<dbReference type="PANTHER" id="PTHR32120">
    <property type="entry name" value="SMALL RIBOSOMAL SUBUNIT BIOGENESIS GTPASE RSGA"/>
    <property type="match status" value="1"/>
</dbReference>
<dbReference type="InterPro" id="IPR027417">
    <property type="entry name" value="P-loop_NTPase"/>
</dbReference>
<dbReference type="SUPFAM" id="SSF50249">
    <property type="entry name" value="Nucleic acid-binding proteins"/>
    <property type="match status" value="1"/>
</dbReference>
<keyword evidence="6 10" id="KW-0378">Hydrolase</keyword>
<evidence type="ECO:0000256" key="2">
    <source>
        <dbReference type="ARBA" id="ARBA00022517"/>
    </source>
</evidence>
<dbReference type="GO" id="GO:0019843">
    <property type="term" value="F:rRNA binding"/>
    <property type="evidence" value="ECO:0007669"/>
    <property type="project" value="UniProtKB-KW"/>
</dbReference>
<dbReference type="PROSITE" id="PS50936">
    <property type="entry name" value="ENGC_GTPASE"/>
    <property type="match status" value="1"/>
</dbReference>
<evidence type="ECO:0000256" key="1">
    <source>
        <dbReference type="ARBA" id="ARBA00022490"/>
    </source>
</evidence>
<dbReference type="GO" id="GO:0003924">
    <property type="term" value="F:GTPase activity"/>
    <property type="evidence" value="ECO:0007669"/>
    <property type="project" value="UniProtKB-UniRule"/>
</dbReference>
<comment type="cofactor">
    <cofactor evidence="10">
        <name>Zn(2+)</name>
        <dbReference type="ChEBI" id="CHEBI:29105"/>
    </cofactor>
    <text evidence="10">Binds 1 zinc ion per subunit.</text>
</comment>
<dbReference type="PANTHER" id="PTHR32120:SF11">
    <property type="entry name" value="SMALL RIBOSOMAL SUBUNIT BIOGENESIS GTPASE RSGA 1, MITOCHONDRIAL-RELATED"/>
    <property type="match status" value="1"/>
</dbReference>
<dbReference type="Gene3D" id="1.10.40.50">
    <property type="entry name" value="Probable gtpase engc, domain 3"/>
    <property type="match status" value="1"/>
</dbReference>
<keyword evidence="4 10" id="KW-0699">rRNA-binding</keyword>
<dbReference type="InterPro" id="IPR030378">
    <property type="entry name" value="G_CP_dom"/>
</dbReference>
<evidence type="ECO:0000313" key="13">
    <source>
        <dbReference type="EMBL" id="RBP06862.1"/>
    </source>
</evidence>
<dbReference type="InterPro" id="IPR031944">
    <property type="entry name" value="RsgA_N"/>
</dbReference>
<dbReference type="GO" id="GO:0005737">
    <property type="term" value="C:cytoplasm"/>
    <property type="evidence" value="ECO:0007669"/>
    <property type="project" value="UniProtKB-SubCell"/>
</dbReference>
<keyword evidence="8 10" id="KW-0694">RNA-binding</keyword>
<dbReference type="PROSITE" id="PS51721">
    <property type="entry name" value="G_CP"/>
    <property type="match status" value="1"/>
</dbReference>
<keyword evidence="1 10" id="KW-0963">Cytoplasm</keyword>
<protein>
    <recommendedName>
        <fullName evidence="10">Small ribosomal subunit biogenesis GTPase RsgA</fullName>
        <ecNumber evidence="10">3.6.1.-</ecNumber>
    </recommendedName>
</protein>
<feature type="domain" description="EngC GTPase" evidence="11">
    <location>
        <begin position="72"/>
        <end position="221"/>
    </location>
</feature>
<dbReference type="Pfam" id="PF16745">
    <property type="entry name" value="RsgA_N"/>
    <property type="match status" value="1"/>
</dbReference>
<sequence>MPEGKIVKALSGFYYVLSEGSVTQCRGRGNFRINKITPLVGDYVEFQAENKTDGYILKVYDRKNELVRPPIANVDQAILVFSASEPDFSPALLDRFLVLVESKEIEPLICVTKMDLLTSDQTNKIERYVKDYRSFGYEVLMTSSKTEHGVEELTPYLRDKISVFAGQSGVGKSSLLNALKPELELKTAMISSHLGRGKHTTRHVELIDIEDGLVADTPGFSSLEFSELEIEELPQCFPEMVEVSEDCKFRGCLHINEPKCAVKAAVEAGEIPTYRYDHYLTFHKEIKDRKPRY</sequence>
<dbReference type="Gene3D" id="3.40.50.300">
    <property type="entry name" value="P-loop containing nucleotide triphosphate hydrolases"/>
    <property type="match status" value="1"/>
</dbReference>
<evidence type="ECO:0000256" key="4">
    <source>
        <dbReference type="ARBA" id="ARBA00022730"/>
    </source>
</evidence>
<evidence type="ECO:0000256" key="5">
    <source>
        <dbReference type="ARBA" id="ARBA00022741"/>
    </source>
</evidence>
<dbReference type="InterPro" id="IPR010914">
    <property type="entry name" value="RsgA_GTPase_dom"/>
</dbReference>
<feature type="binding site" evidence="10">
    <location>
        <begin position="166"/>
        <end position="174"/>
    </location>
    <ligand>
        <name>GTP</name>
        <dbReference type="ChEBI" id="CHEBI:37565"/>
    </ligand>
</feature>
<dbReference type="InterPro" id="IPR004881">
    <property type="entry name" value="Ribosome_biogen_GTPase_RsgA"/>
</dbReference>
<dbReference type="GO" id="GO:0046872">
    <property type="term" value="F:metal ion binding"/>
    <property type="evidence" value="ECO:0007669"/>
    <property type="project" value="UniProtKB-KW"/>
</dbReference>
<dbReference type="RefSeq" id="WP_113968261.1">
    <property type="nucleotide sequence ID" value="NZ_JBITUV010000001.1"/>
</dbReference>
<keyword evidence="7 10" id="KW-0862">Zinc</keyword>
<dbReference type="OrthoDB" id="9809485at2"/>
<evidence type="ECO:0000256" key="9">
    <source>
        <dbReference type="ARBA" id="ARBA00023134"/>
    </source>
</evidence>
<evidence type="ECO:0000259" key="11">
    <source>
        <dbReference type="PROSITE" id="PS50936"/>
    </source>
</evidence>
<dbReference type="Pfam" id="PF03193">
    <property type="entry name" value="RsgA_GTPase"/>
    <property type="match status" value="1"/>
</dbReference>
<dbReference type="GO" id="GO:0042274">
    <property type="term" value="P:ribosomal small subunit biogenesis"/>
    <property type="evidence" value="ECO:0007669"/>
    <property type="project" value="UniProtKB-UniRule"/>
</dbReference>
<organism evidence="13 14">
    <name type="scientific">Rossellomorea aquimaris</name>
    <dbReference type="NCBI Taxonomy" id="189382"/>
    <lineage>
        <taxon>Bacteria</taxon>
        <taxon>Bacillati</taxon>
        <taxon>Bacillota</taxon>
        <taxon>Bacilli</taxon>
        <taxon>Bacillales</taxon>
        <taxon>Bacillaceae</taxon>
        <taxon>Rossellomorea</taxon>
    </lineage>
</organism>
<dbReference type="Proteomes" id="UP000252118">
    <property type="component" value="Unassembled WGS sequence"/>
</dbReference>
<dbReference type="GO" id="GO:0005525">
    <property type="term" value="F:GTP binding"/>
    <property type="evidence" value="ECO:0007669"/>
    <property type="project" value="UniProtKB-UniRule"/>
</dbReference>
<comment type="function">
    <text evidence="10">One of several proteins that assist in the late maturation steps of the functional core of the 30S ribosomal subunit. Helps release RbfA from mature subunits. May play a role in the assembly of ribosomal proteins into the subunit. Circularly permuted GTPase that catalyzes slow GTP hydrolysis, GTPase activity is stimulated by the 30S ribosomal subunit.</text>
</comment>
<keyword evidence="9 10" id="KW-0342">GTP-binding</keyword>
<feature type="binding site" evidence="10">
    <location>
        <position position="252"/>
    </location>
    <ligand>
        <name>Zn(2+)</name>
        <dbReference type="ChEBI" id="CHEBI:29105"/>
    </ligand>
</feature>
<gene>
    <name evidence="10" type="primary">rsgA</name>
    <name evidence="13" type="ORF">DET59_102245</name>
</gene>
<feature type="domain" description="CP-type G" evidence="12">
    <location>
        <begin position="63"/>
        <end position="223"/>
    </location>
</feature>
<keyword evidence="3 10" id="KW-0479">Metal-binding</keyword>
<dbReference type="EMBL" id="QNRJ01000002">
    <property type="protein sequence ID" value="RBP06862.1"/>
    <property type="molecule type" value="Genomic_DNA"/>
</dbReference>
<comment type="caution">
    <text evidence="13">The sequence shown here is derived from an EMBL/GenBank/DDBJ whole genome shotgun (WGS) entry which is preliminary data.</text>
</comment>
<dbReference type="SUPFAM" id="SSF52540">
    <property type="entry name" value="P-loop containing nucleoside triphosphate hydrolases"/>
    <property type="match status" value="1"/>
</dbReference>
<evidence type="ECO:0000259" key="12">
    <source>
        <dbReference type="PROSITE" id="PS51721"/>
    </source>
</evidence>